<keyword evidence="4" id="KW-0132">Cell division</keyword>
<dbReference type="Pfam" id="PF06136">
    <property type="entry name" value="SOK"/>
    <property type="match status" value="1"/>
</dbReference>
<keyword evidence="6" id="KW-0131">Cell cycle</keyword>
<organism evidence="10 11">
    <name type="scientific">Zingiber officinale</name>
    <name type="common">Ginger</name>
    <name type="synonym">Amomum zingiber</name>
    <dbReference type="NCBI Taxonomy" id="94328"/>
    <lineage>
        <taxon>Eukaryota</taxon>
        <taxon>Viridiplantae</taxon>
        <taxon>Streptophyta</taxon>
        <taxon>Embryophyta</taxon>
        <taxon>Tracheophyta</taxon>
        <taxon>Spermatophyta</taxon>
        <taxon>Magnoliopsida</taxon>
        <taxon>Liliopsida</taxon>
        <taxon>Zingiberales</taxon>
        <taxon>Zingiberaceae</taxon>
        <taxon>Zingiber</taxon>
    </lineage>
</organism>
<evidence type="ECO:0000256" key="6">
    <source>
        <dbReference type="ARBA" id="ARBA00023306"/>
    </source>
</evidence>
<dbReference type="GO" id="GO:0051258">
    <property type="term" value="P:protein polymerization"/>
    <property type="evidence" value="ECO:0007669"/>
    <property type="project" value="UniProtKB-ARBA"/>
</dbReference>
<keyword evidence="3" id="KW-1003">Cell membrane</keyword>
<comment type="subcellular location">
    <subcellularLocation>
        <location evidence="1">Cell membrane</location>
        <topology evidence="1">Peripheral membrane protein</topology>
        <orientation evidence="1">Cytoplasmic side</orientation>
    </subcellularLocation>
</comment>
<evidence type="ECO:0000256" key="4">
    <source>
        <dbReference type="ARBA" id="ARBA00022618"/>
    </source>
</evidence>
<feature type="region of interest" description="Disordered" evidence="8">
    <location>
        <begin position="487"/>
        <end position="510"/>
    </location>
</feature>
<evidence type="ECO:0000256" key="2">
    <source>
        <dbReference type="ARBA" id="ARBA00022473"/>
    </source>
</evidence>
<evidence type="ECO:0000256" key="7">
    <source>
        <dbReference type="ARBA" id="ARBA00024211"/>
    </source>
</evidence>
<evidence type="ECO:0000313" key="10">
    <source>
        <dbReference type="EMBL" id="KAG6475860.1"/>
    </source>
</evidence>
<dbReference type="EMBL" id="JACMSC010000018">
    <property type="protein sequence ID" value="KAG6475860.1"/>
    <property type="molecule type" value="Genomic_DNA"/>
</dbReference>
<evidence type="ECO:0000256" key="8">
    <source>
        <dbReference type="SAM" id="MobiDB-lite"/>
    </source>
</evidence>
<evidence type="ECO:0000313" key="11">
    <source>
        <dbReference type="Proteomes" id="UP000734854"/>
    </source>
</evidence>
<dbReference type="InterPro" id="IPR048351">
    <property type="entry name" value="SOK_DIX"/>
</dbReference>
<comment type="similarity">
    <text evidence="7">Belongs to the SOSEKI family.</text>
</comment>
<comment type="caution">
    <text evidence="10">The sequence shown here is derived from an EMBL/GenBank/DDBJ whole genome shotgun (WGS) entry which is preliminary data.</text>
</comment>
<feature type="domain" description="SOSEKI DIX-like" evidence="9">
    <location>
        <begin position="33"/>
        <end position="120"/>
    </location>
</feature>
<feature type="compositionally biased region" description="Polar residues" evidence="8">
    <location>
        <begin position="491"/>
        <end position="507"/>
    </location>
</feature>
<accession>A0A8J5K8Q8</accession>
<name>A0A8J5K8Q8_ZINOF</name>
<dbReference type="AlphaFoldDB" id="A0A8J5K8Q8"/>
<sequence length="546" mass="59873">MEGGGRGHGDQGTPERVRAWQSELASPVGRKIPVVYYLCRNRRLEHPHFIQVPLSSPDGLFLRDVINRLDELRGKGMPAMYSWSCKRSYKNGFVWQDLADDDLVLPANGDEYVLKGTELLHQSSSGAPKSVIFFFFFLLLDQETEINPQMLPCVVALSVSGRIQQGNGNCRLPILNPQQQDGAIFSAGQEASPVIEGLKKPASPPWPQGDGQKPSSPANGRSFRERRSCKPVEASDASTQTDDSPPSTEFDPAKPQSSDLRSKGGSNAGADENDSFSSGKMETLESLIRADAGRINSFRVLEEEEVLFHTGPKLRPTSVLMQLITCGAISVKDHQSFGLVPTYKPSFSHAKLPSPMFSRSTMHMHGELDCLPDNNRRLIALRFDDKECFSGSLVETKKHRSIVGEMAAPTLKRSSSYNATDSLLDVPRSCKTPDSKQVIANLTEASRPKCLPRVMKSVPNKQSKDEAIRLSFSDAPRKSSVELHCRESSNEEIQSMGPSGNAPSTGVESLEGKTDKLIKIEERLISGARVTIQSRAPCDASEDSDS</sequence>
<keyword evidence="11" id="KW-1185">Reference proteome</keyword>
<evidence type="ECO:0000256" key="5">
    <source>
        <dbReference type="ARBA" id="ARBA00023136"/>
    </source>
</evidence>
<dbReference type="Proteomes" id="UP000734854">
    <property type="component" value="Unassembled WGS sequence"/>
</dbReference>
<evidence type="ECO:0000256" key="1">
    <source>
        <dbReference type="ARBA" id="ARBA00004413"/>
    </source>
</evidence>
<dbReference type="GO" id="GO:0051301">
    <property type="term" value="P:cell division"/>
    <property type="evidence" value="ECO:0007669"/>
    <property type="project" value="UniProtKB-KW"/>
</dbReference>
<evidence type="ECO:0000259" key="9">
    <source>
        <dbReference type="Pfam" id="PF06136"/>
    </source>
</evidence>
<feature type="compositionally biased region" description="Polar residues" evidence="8">
    <location>
        <begin position="236"/>
        <end position="247"/>
    </location>
</feature>
<evidence type="ECO:0000256" key="3">
    <source>
        <dbReference type="ARBA" id="ARBA00022475"/>
    </source>
</evidence>
<dbReference type="GO" id="GO:0005886">
    <property type="term" value="C:plasma membrane"/>
    <property type="evidence" value="ECO:0007669"/>
    <property type="project" value="UniProtKB-SubCell"/>
</dbReference>
<protein>
    <recommendedName>
        <fullName evidence="9">SOSEKI DIX-like domain-containing protein</fullName>
    </recommendedName>
</protein>
<gene>
    <name evidence="10" type="ORF">ZIOFF_065090</name>
</gene>
<keyword evidence="2" id="KW-0217">Developmental protein</keyword>
<proteinExistence type="inferred from homology"/>
<dbReference type="InterPro" id="IPR010369">
    <property type="entry name" value="SOK"/>
</dbReference>
<feature type="region of interest" description="Disordered" evidence="8">
    <location>
        <begin position="196"/>
        <end position="278"/>
    </location>
</feature>
<keyword evidence="5" id="KW-0472">Membrane</keyword>
<dbReference type="PANTHER" id="PTHR31083:SF6">
    <property type="entry name" value="PROTEIN SOSEKI 3"/>
    <property type="match status" value="1"/>
</dbReference>
<reference evidence="10 11" key="1">
    <citation type="submission" date="2020-08" db="EMBL/GenBank/DDBJ databases">
        <title>Plant Genome Project.</title>
        <authorList>
            <person name="Zhang R.-G."/>
        </authorList>
    </citation>
    <scope>NUCLEOTIDE SEQUENCE [LARGE SCALE GENOMIC DNA]</scope>
    <source>
        <tissue evidence="10">Rhizome</tissue>
    </source>
</reference>
<dbReference type="PANTHER" id="PTHR31083">
    <property type="entry name" value="UPSTREAM OF FLC PROTEIN (DUF966)"/>
    <property type="match status" value="1"/>
</dbReference>